<evidence type="ECO:0000313" key="2">
    <source>
        <dbReference type="Proteomes" id="UP001060085"/>
    </source>
</evidence>
<accession>A0ACC0BNR5</accession>
<dbReference type="EMBL" id="CM044703">
    <property type="protein sequence ID" value="KAI5674233.1"/>
    <property type="molecule type" value="Genomic_DNA"/>
</dbReference>
<evidence type="ECO:0000313" key="1">
    <source>
        <dbReference type="EMBL" id="KAI5674233.1"/>
    </source>
</evidence>
<organism evidence="1 2">
    <name type="scientific">Catharanthus roseus</name>
    <name type="common">Madagascar periwinkle</name>
    <name type="synonym">Vinca rosea</name>
    <dbReference type="NCBI Taxonomy" id="4058"/>
    <lineage>
        <taxon>Eukaryota</taxon>
        <taxon>Viridiplantae</taxon>
        <taxon>Streptophyta</taxon>
        <taxon>Embryophyta</taxon>
        <taxon>Tracheophyta</taxon>
        <taxon>Spermatophyta</taxon>
        <taxon>Magnoliopsida</taxon>
        <taxon>eudicotyledons</taxon>
        <taxon>Gunneridae</taxon>
        <taxon>Pentapetalae</taxon>
        <taxon>asterids</taxon>
        <taxon>lamiids</taxon>
        <taxon>Gentianales</taxon>
        <taxon>Apocynaceae</taxon>
        <taxon>Rauvolfioideae</taxon>
        <taxon>Vinceae</taxon>
        <taxon>Catharanthinae</taxon>
        <taxon>Catharanthus</taxon>
    </lineage>
</organism>
<protein>
    <submittedName>
        <fullName evidence="1">Uncharacterized protein</fullName>
    </submittedName>
</protein>
<gene>
    <name evidence="1" type="ORF">M9H77_14597</name>
</gene>
<name>A0ACC0BNR5_CATRO</name>
<sequence length="887" mass="102244">MLSFRYVRRTKIYLYPLPLFYLYSTATPATRPTSSYLSSYPFLPTPSSSSSSVSRSLPDFDKDVVLSFKEWFLSRKNPLFESIFEILRTQDGPAADAALCRFNLRLTESLVHDVLSYGQSRKDVLSCLKFFDWAGGKGGFYHTRSTFHAIFRILSKVELLSLMMEFVQTYSDKKFIHQVRFYDVLVIGYAVAGRPDTALHVFGKMRFSGVDLDPFAYHVLLNSLVEDRHFEVADMIADQIRSRGLMDEITHSIILKSFCKQNNLDRAEEYLRGLMEDYGNGKVGLNGVLVGNLVDALCKDKQFERAGKLVKEVKNLGTVPLEHAYGVWIRNLVKVGNLDGALELLRSKRELDGYAPDIYRYNSLVCRLLRHNRLVDVWDLLMEMKDQEIFPDEVTLNATVCFFCKAGMVDAAIELYNLSAEFGLSMNSMAYNYLIQTLFGDLSIDEAYCVLKNSIEQGYFPGKRTFSIIANILCREMKLDKMMELVIAALDRNLMPHDSIYDKFISALCRYQRVEDGYLVLQQLSKLNKISGKGTYFSLISGFCKAGRADIAATLLMEMQAKGHQPNRKLYRAVVCHLCKMDDAEKKYFRLLEHQLSRYKPTRDIYNYFIDGAGHAKKPYLAKQVYQMMECSEIEPDLTSDTLLLQSYLKSDKIADALNLFDDLSKKRVIGRKLWHAMIVGLCKANKPDLALEKIREMRAGQLKPSIECYEELVKSLCDNMQYDIAIKIIDDLQQIGRPISSFIGNILLLHSLKSRELHHTWRTLATLENVTPEILKLSKLIHSFIVSMQGEEDVENVEELIRQCFPLDLYTYNMLLRRLSITRVNYACKYLKRLHEKGYEPNRWSYDIVIHGFLKTGQVQEARRLMEEMHKKGFDLNEPSRLPYTW</sequence>
<comment type="caution">
    <text evidence="1">The sequence shown here is derived from an EMBL/GenBank/DDBJ whole genome shotgun (WGS) entry which is preliminary data.</text>
</comment>
<keyword evidence="2" id="KW-1185">Reference proteome</keyword>
<proteinExistence type="predicted"/>
<dbReference type="Proteomes" id="UP001060085">
    <property type="component" value="Linkage Group LG03"/>
</dbReference>
<reference evidence="2" key="1">
    <citation type="journal article" date="2023" name="Nat. Plants">
        <title>Single-cell RNA sequencing provides a high-resolution roadmap for understanding the multicellular compartmentation of specialized metabolism.</title>
        <authorList>
            <person name="Sun S."/>
            <person name="Shen X."/>
            <person name="Li Y."/>
            <person name="Li Y."/>
            <person name="Wang S."/>
            <person name="Li R."/>
            <person name="Zhang H."/>
            <person name="Shen G."/>
            <person name="Guo B."/>
            <person name="Wei J."/>
            <person name="Xu J."/>
            <person name="St-Pierre B."/>
            <person name="Chen S."/>
            <person name="Sun C."/>
        </authorList>
    </citation>
    <scope>NUCLEOTIDE SEQUENCE [LARGE SCALE GENOMIC DNA]</scope>
</reference>